<keyword evidence="3" id="KW-0812">Transmembrane</keyword>
<evidence type="ECO:0000256" key="2">
    <source>
        <dbReference type="ARBA" id="ARBA00022448"/>
    </source>
</evidence>
<keyword evidence="10" id="KW-1185">Reference proteome</keyword>
<evidence type="ECO:0000256" key="1">
    <source>
        <dbReference type="ARBA" id="ARBA00004167"/>
    </source>
</evidence>
<evidence type="ECO:0000256" key="4">
    <source>
        <dbReference type="ARBA" id="ARBA00022927"/>
    </source>
</evidence>
<dbReference type="Proteomes" id="UP000217676">
    <property type="component" value="Chromosome"/>
</dbReference>
<sequence length="147" mass="15866">MFSDVGVLEILTLGVVAVLLFGPDKLPEVIQNVTGFLREVREFSDGAKQEIRAELGPEFDDFEFEDLHPKALVRKHILDGEDDVFGLTELRDALDPRPEPTRIADMVREAAGTSAEVPAEAAAPAAGVDLTKGPAVRPTPSFDPDAT</sequence>
<dbReference type="AlphaFoldDB" id="A0A160P9N0"/>
<dbReference type="NCBIfam" id="NF002377">
    <property type="entry name" value="PRK01371.1-4"/>
    <property type="match status" value="1"/>
</dbReference>
<comment type="subcellular location">
    <subcellularLocation>
        <location evidence="1">Membrane</location>
        <topology evidence="1">Single-pass membrane protein</topology>
    </subcellularLocation>
</comment>
<organism evidence="9 10">
    <name type="scientific">Streptomyces laurentii</name>
    <dbReference type="NCBI Taxonomy" id="39478"/>
    <lineage>
        <taxon>Bacteria</taxon>
        <taxon>Bacillati</taxon>
        <taxon>Actinomycetota</taxon>
        <taxon>Actinomycetes</taxon>
        <taxon>Kitasatosporales</taxon>
        <taxon>Streptomycetaceae</taxon>
        <taxon>Streptomyces</taxon>
    </lineage>
</organism>
<dbReference type="EMBL" id="AP017424">
    <property type="protein sequence ID" value="BAU87733.1"/>
    <property type="molecule type" value="Genomic_DNA"/>
</dbReference>
<dbReference type="PRINTS" id="PR01506">
    <property type="entry name" value="TATBPROTEIN"/>
</dbReference>
<keyword evidence="5" id="KW-1133">Transmembrane helix</keyword>
<keyword evidence="6" id="KW-0811">Translocation</keyword>
<evidence type="ECO:0000256" key="5">
    <source>
        <dbReference type="ARBA" id="ARBA00022989"/>
    </source>
</evidence>
<keyword evidence="7" id="KW-0472">Membrane</keyword>
<evidence type="ECO:0000313" key="10">
    <source>
        <dbReference type="Proteomes" id="UP000217676"/>
    </source>
</evidence>
<evidence type="ECO:0000256" key="8">
    <source>
        <dbReference type="SAM" id="MobiDB-lite"/>
    </source>
</evidence>
<dbReference type="InterPro" id="IPR003369">
    <property type="entry name" value="TatA/B/E"/>
</dbReference>
<gene>
    <name evidence="9" type="ORF">SLA_6867</name>
</gene>
<keyword evidence="4" id="KW-0653">Protein transport</keyword>
<evidence type="ECO:0000256" key="3">
    <source>
        <dbReference type="ARBA" id="ARBA00022692"/>
    </source>
</evidence>
<dbReference type="KEGG" id="slau:SLA_6867"/>
<accession>A0A160P9N0</accession>
<dbReference type="Gene3D" id="1.20.5.3310">
    <property type="match status" value="1"/>
</dbReference>
<proteinExistence type="predicted"/>
<dbReference type="PANTHER" id="PTHR33162">
    <property type="entry name" value="SEC-INDEPENDENT PROTEIN TRANSLOCASE PROTEIN TATA, CHLOROPLASTIC"/>
    <property type="match status" value="1"/>
</dbReference>
<feature type="region of interest" description="Disordered" evidence="8">
    <location>
        <begin position="109"/>
        <end position="147"/>
    </location>
</feature>
<dbReference type="GO" id="GO:0016020">
    <property type="term" value="C:membrane"/>
    <property type="evidence" value="ECO:0007669"/>
    <property type="project" value="UniProtKB-SubCell"/>
</dbReference>
<reference evidence="9 10" key="1">
    <citation type="journal article" date="2016" name="Genome Announc.">
        <title>Complete Genome Sequence of Thiostrepton-Producing Streptomyces laurentii ATCC 31255.</title>
        <authorList>
            <person name="Doi K."/>
            <person name="Fujino Y."/>
            <person name="Nagayoshi Y."/>
            <person name="Ohshima T."/>
            <person name="Ogata S."/>
        </authorList>
    </citation>
    <scope>NUCLEOTIDE SEQUENCE [LARGE SCALE GENOMIC DNA]</scope>
    <source>
        <strain evidence="9 10">ATCC 31255</strain>
    </source>
</reference>
<evidence type="ECO:0000313" key="9">
    <source>
        <dbReference type="EMBL" id="BAU87733.1"/>
    </source>
</evidence>
<name>A0A160P9N0_STRLU</name>
<keyword evidence="2" id="KW-0813">Transport</keyword>
<dbReference type="PANTHER" id="PTHR33162:SF1">
    <property type="entry name" value="SEC-INDEPENDENT PROTEIN TRANSLOCASE PROTEIN TATA, CHLOROPLASTIC"/>
    <property type="match status" value="1"/>
</dbReference>
<dbReference type="GO" id="GO:0015031">
    <property type="term" value="P:protein transport"/>
    <property type="evidence" value="ECO:0007669"/>
    <property type="project" value="UniProtKB-KW"/>
</dbReference>
<evidence type="ECO:0000256" key="7">
    <source>
        <dbReference type="ARBA" id="ARBA00023136"/>
    </source>
</evidence>
<feature type="compositionally biased region" description="Low complexity" evidence="8">
    <location>
        <begin position="110"/>
        <end position="128"/>
    </location>
</feature>
<protein>
    <submittedName>
        <fullName evidence="9">Sec-independent protein translocase protein tatB</fullName>
    </submittedName>
</protein>
<evidence type="ECO:0000256" key="6">
    <source>
        <dbReference type="ARBA" id="ARBA00023010"/>
    </source>
</evidence>
<dbReference type="Pfam" id="PF02416">
    <property type="entry name" value="TatA_B_E"/>
    <property type="match status" value="1"/>
</dbReference>